<dbReference type="Proteomes" id="UP001164746">
    <property type="component" value="Chromosome 9"/>
</dbReference>
<proteinExistence type="predicted"/>
<gene>
    <name evidence="2" type="ORF">MAR_005826</name>
</gene>
<evidence type="ECO:0000256" key="1">
    <source>
        <dbReference type="SAM" id="Phobius"/>
    </source>
</evidence>
<dbReference type="EMBL" id="CP111020">
    <property type="protein sequence ID" value="WAR15721.1"/>
    <property type="molecule type" value="Genomic_DNA"/>
</dbReference>
<evidence type="ECO:0000313" key="3">
    <source>
        <dbReference type="Proteomes" id="UP001164746"/>
    </source>
</evidence>
<sequence>MKSIVKKTIVILSNTTNVAILTLIFGIFTLFFVTPGSSVGVGFGESGSSYVFLKDSGVETLSKGNTLFLFSVELLLINMSIKM</sequence>
<keyword evidence="1" id="KW-0472">Membrane</keyword>
<keyword evidence="3" id="KW-1185">Reference proteome</keyword>
<protein>
    <submittedName>
        <fullName evidence="2">Uncharacterized protein</fullName>
    </submittedName>
</protein>
<name>A0ABY7F3U5_MYAAR</name>
<accession>A0ABY7F3U5</accession>
<keyword evidence="1" id="KW-1133">Transmembrane helix</keyword>
<reference evidence="2" key="1">
    <citation type="submission" date="2022-11" db="EMBL/GenBank/DDBJ databases">
        <title>Centuries of genome instability and evolution in soft-shell clam transmissible cancer (bioRxiv).</title>
        <authorList>
            <person name="Hart S.F.M."/>
            <person name="Yonemitsu M.A."/>
            <person name="Giersch R.M."/>
            <person name="Beal B.F."/>
            <person name="Arriagada G."/>
            <person name="Davis B.W."/>
            <person name="Ostrander E.A."/>
            <person name="Goff S.P."/>
            <person name="Metzger M.J."/>
        </authorList>
    </citation>
    <scope>NUCLEOTIDE SEQUENCE</scope>
    <source>
        <strain evidence="2">MELC-2E11</strain>
        <tissue evidence="2">Siphon/mantle</tissue>
    </source>
</reference>
<organism evidence="2 3">
    <name type="scientific">Mya arenaria</name>
    <name type="common">Soft-shell clam</name>
    <dbReference type="NCBI Taxonomy" id="6604"/>
    <lineage>
        <taxon>Eukaryota</taxon>
        <taxon>Metazoa</taxon>
        <taxon>Spiralia</taxon>
        <taxon>Lophotrochozoa</taxon>
        <taxon>Mollusca</taxon>
        <taxon>Bivalvia</taxon>
        <taxon>Autobranchia</taxon>
        <taxon>Heteroconchia</taxon>
        <taxon>Euheterodonta</taxon>
        <taxon>Imparidentia</taxon>
        <taxon>Neoheterodontei</taxon>
        <taxon>Myida</taxon>
        <taxon>Myoidea</taxon>
        <taxon>Myidae</taxon>
        <taxon>Mya</taxon>
    </lineage>
</organism>
<feature type="transmembrane region" description="Helical" evidence="1">
    <location>
        <begin position="20"/>
        <end position="44"/>
    </location>
</feature>
<evidence type="ECO:0000313" key="2">
    <source>
        <dbReference type="EMBL" id="WAR15721.1"/>
    </source>
</evidence>
<keyword evidence="1" id="KW-0812">Transmembrane</keyword>